<reference evidence="4 5" key="1">
    <citation type="journal article" date="2019" name="Philos. Trans. R. Soc. Lond., B, Biol. Sci.">
        <title>Ant behaviour and brain gene expression of defending hosts depend on the ecological success of the intruding social parasite.</title>
        <authorList>
            <person name="Kaur R."/>
            <person name="Stoldt M."/>
            <person name="Jongepier E."/>
            <person name="Feldmeyer B."/>
            <person name="Menzel F."/>
            <person name="Bornberg-Bauer E."/>
            <person name="Foitzik S."/>
        </authorList>
    </citation>
    <scope>NUCLEOTIDE SEQUENCE [LARGE SCALE GENOMIC DNA]</scope>
    <source>
        <tissue evidence="4">Whole body</tissue>
    </source>
</reference>
<keyword evidence="1" id="KW-0547">Nucleotide-binding</keyword>
<feature type="domain" description="Myosin N-terminal SH3-like" evidence="3">
    <location>
        <begin position="97"/>
        <end position="148"/>
    </location>
</feature>
<dbReference type="Proteomes" id="UP000310200">
    <property type="component" value="Unassembled WGS sequence"/>
</dbReference>
<organism evidence="4 5">
    <name type="scientific">Temnothorax longispinosus</name>
    <dbReference type="NCBI Taxonomy" id="300112"/>
    <lineage>
        <taxon>Eukaryota</taxon>
        <taxon>Metazoa</taxon>
        <taxon>Ecdysozoa</taxon>
        <taxon>Arthropoda</taxon>
        <taxon>Hexapoda</taxon>
        <taxon>Insecta</taxon>
        <taxon>Pterygota</taxon>
        <taxon>Neoptera</taxon>
        <taxon>Endopterygota</taxon>
        <taxon>Hymenoptera</taxon>
        <taxon>Apocrita</taxon>
        <taxon>Aculeata</taxon>
        <taxon>Formicoidea</taxon>
        <taxon>Formicidae</taxon>
        <taxon>Myrmicinae</taxon>
        <taxon>Temnothorax</taxon>
    </lineage>
</organism>
<dbReference type="InterPro" id="IPR004009">
    <property type="entry name" value="SH3_Myosin"/>
</dbReference>
<dbReference type="GO" id="GO:0005524">
    <property type="term" value="F:ATP binding"/>
    <property type="evidence" value="ECO:0007669"/>
    <property type="project" value="UniProtKB-KW"/>
</dbReference>
<comment type="caution">
    <text evidence="4">The sequence shown here is derived from an EMBL/GenBank/DDBJ whole genome shotgun (WGS) entry which is preliminary data.</text>
</comment>
<dbReference type="GO" id="GO:0016459">
    <property type="term" value="C:myosin complex"/>
    <property type="evidence" value="ECO:0007669"/>
    <property type="project" value="InterPro"/>
</dbReference>
<name>A0A4S2L1P4_9HYME</name>
<gene>
    <name evidence="4" type="ORF">DBV15_09612</name>
</gene>
<evidence type="ECO:0000313" key="5">
    <source>
        <dbReference type="Proteomes" id="UP000310200"/>
    </source>
</evidence>
<proteinExistence type="predicted"/>
<sequence>MWEMVEWDKRLIQKALVNLKKNSIANSVWLDAYCLKRGTFVEVLVSRNDDVDTAVQWRAYVGLILIDQLHVGFCAVRIVSPRPADCPRTARRVKLGMENQQVWVRDPQEAFIIGKFTDMVDGDALIVPLDPKYPQRTYPLDEVHPAGEYTKDIEDNCALMYLSE</sequence>
<dbReference type="PROSITE" id="PS51844">
    <property type="entry name" value="SH3_LIKE"/>
    <property type="match status" value="1"/>
</dbReference>
<protein>
    <submittedName>
        <fullName evidence="4">Myosin heavy chain 95F</fullName>
    </submittedName>
</protein>
<evidence type="ECO:0000313" key="4">
    <source>
        <dbReference type="EMBL" id="TGZ54379.1"/>
    </source>
</evidence>
<keyword evidence="5" id="KW-1185">Reference proteome</keyword>
<evidence type="ECO:0000256" key="1">
    <source>
        <dbReference type="ARBA" id="ARBA00022741"/>
    </source>
</evidence>
<dbReference type="STRING" id="300112.A0A4S2L1P4"/>
<evidence type="ECO:0000256" key="2">
    <source>
        <dbReference type="ARBA" id="ARBA00022840"/>
    </source>
</evidence>
<dbReference type="AlphaFoldDB" id="A0A4S2L1P4"/>
<evidence type="ECO:0000259" key="3">
    <source>
        <dbReference type="PROSITE" id="PS51844"/>
    </source>
</evidence>
<dbReference type="GO" id="GO:0003774">
    <property type="term" value="F:cytoskeletal motor activity"/>
    <property type="evidence" value="ECO:0007669"/>
    <property type="project" value="InterPro"/>
</dbReference>
<keyword evidence="2" id="KW-0067">ATP-binding</keyword>
<accession>A0A4S2L1P4</accession>
<dbReference type="EMBL" id="QBLH01000694">
    <property type="protein sequence ID" value="TGZ54379.1"/>
    <property type="molecule type" value="Genomic_DNA"/>
</dbReference>